<comment type="caution">
    <text evidence="2">The sequence shown here is derived from an EMBL/GenBank/DDBJ whole genome shotgun (WGS) entry which is preliminary data.</text>
</comment>
<accession>A0AAV8XU45</accession>
<dbReference type="Pfam" id="PF00640">
    <property type="entry name" value="PID"/>
    <property type="match status" value="1"/>
</dbReference>
<feature type="domain" description="PID" evidence="1">
    <location>
        <begin position="65"/>
        <end position="138"/>
    </location>
</feature>
<dbReference type="PANTHER" id="PTHR11232">
    <property type="entry name" value="PHOSPHOTYROSINE INTERACTION DOMAIN-CONTAINING FAMILY MEMBER"/>
    <property type="match status" value="1"/>
</dbReference>
<evidence type="ECO:0000313" key="2">
    <source>
        <dbReference type="EMBL" id="KAJ8942632.1"/>
    </source>
</evidence>
<organism evidence="2 3">
    <name type="scientific">Aromia moschata</name>
    <dbReference type="NCBI Taxonomy" id="1265417"/>
    <lineage>
        <taxon>Eukaryota</taxon>
        <taxon>Metazoa</taxon>
        <taxon>Ecdysozoa</taxon>
        <taxon>Arthropoda</taxon>
        <taxon>Hexapoda</taxon>
        <taxon>Insecta</taxon>
        <taxon>Pterygota</taxon>
        <taxon>Neoptera</taxon>
        <taxon>Endopterygota</taxon>
        <taxon>Coleoptera</taxon>
        <taxon>Polyphaga</taxon>
        <taxon>Cucujiformia</taxon>
        <taxon>Chrysomeloidea</taxon>
        <taxon>Cerambycidae</taxon>
        <taxon>Cerambycinae</taxon>
        <taxon>Callichromatini</taxon>
        <taxon>Aromia</taxon>
    </lineage>
</organism>
<dbReference type="CDD" id="cd13160">
    <property type="entry name" value="PTB_LDLRAP_insect-like"/>
    <property type="match status" value="1"/>
</dbReference>
<proteinExistence type="predicted"/>
<dbReference type="InterPro" id="IPR011993">
    <property type="entry name" value="PH-like_dom_sf"/>
</dbReference>
<sequence>MFSSFKPDPGTLYLHDGNHPAKGLWGMKHTRKPVDYLVSQAKHLPASTILPIVKMHITKDGVSYVEVTDKKAKREPVSFPVDVISYGVQDLVYTRVFSMIIVAEDSLENGIPFVCHSFVCESRDQARKITYALAAAFQDYGRRVKEENKDSDKPVRRFAIDLRTPEEQAAASEGGDGSLCKGSHPEFMNINDLYTKTLINQYSLEIVEKNNYDAI</sequence>
<protein>
    <recommendedName>
        <fullName evidence="1">PID domain-containing protein</fullName>
    </recommendedName>
</protein>
<reference evidence="2" key="1">
    <citation type="journal article" date="2023" name="Insect Mol. Biol.">
        <title>Genome sequencing provides insights into the evolution of gene families encoding plant cell wall-degrading enzymes in longhorned beetles.</title>
        <authorList>
            <person name="Shin N.R."/>
            <person name="Okamura Y."/>
            <person name="Kirsch R."/>
            <person name="Pauchet Y."/>
        </authorList>
    </citation>
    <scope>NUCLEOTIDE SEQUENCE</scope>
    <source>
        <strain evidence="2">AMC_N1</strain>
    </source>
</reference>
<keyword evidence="3" id="KW-1185">Reference proteome</keyword>
<dbReference type="EMBL" id="JAPWTK010000318">
    <property type="protein sequence ID" value="KAJ8942632.1"/>
    <property type="molecule type" value="Genomic_DNA"/>
</dbReference>
<evidence type="ECO:0000313" key="3">
    <source>
        <dbReference type="Proteomes" id="UP001162162"/>
    </source>
</evidence>
<dbReference type="PANTHER" id="PTHR11232:SF57">
    <property type="entry name" value="RE46159P"/>
    <property type="match status" value="1"/>
</dbReference>
<dbReference type="Proteomes" id="UP001162162">
    <property type="component" value="Unassembled WGS sequence"/>
</dbReference>
<dbReference type="AlphaFoldDB" id="A0AAV8XU45"/>
<dbReference type="SUPFAM" id="SSF50729">
    <property type="entry name" value="PH domain-like"/>
    <property type="match status" value="1"/>
</dbReference>
<name>A0AAV8XU45_9CUCU</name>
<dbReference type="PROSITE" id="PS01179">
    <property type="entry name" value="PID"/>
    <property type="match status" value="1"/>
</dbReference>
<dbReference type="InterPro" id="IPR006020">
    <property type="entry name" value="PTB/PI_dom"/>
</dbReference>
<gene>
    <name evidence="2" type="ORF">NQ318_013345</name>
</gene>
<dbReference type="Gene3D" id="2.30.29.30">
    <property type="entry name" value="Pleckstrin-homology domain (PH domain)/Phosphotyrosine-binding domain (PTB)"/>
    <property type="match status" value="1"/>
</dbReference>
<dbReference type="InterPro" id="IPR051133">
    <property type="entry name" value="Adapter_Engulfment-Domain"/>
</dbReference>
<evidence type="ECO:0000259" key="1">
    <source>
        <dbReference type="PROSITE" id="PS01179"/>
    </source>
</evidence>